<comment type="subcellular location">
    <subcellularLocation>
        <location evidence="1">Membrane</location>
        <topology evidence="1">Multi-pass membrane protein</topology>
    </subcellularLocation>
</comment>
<feature type="transmembrane region" description="Helical" evidence="5">
    <location>
        <begin position="182"/>
        <end position="200"/>
    </location>
</feature>
<dbReference type="PANTHER" id="PTHR20952">
    <property type="entry name" value="ADP-RIBOSYLATION-LIKE FACTOR 6-INTERACTING PROTEIN"/>
    <property type="match status" value="1"/>
</dbReference>
<dbReference type="Pfam" id="PF24456">
    <property type="entry name" value="RHD_RETREG1-3"/>
    <property type="match status" value="1"/>
</dbReference>
<feature type="transmembrane region" description="Helical" evidence="5">
    <location>
        <begin position="274"/>
        <end position="291"/>
    </location>
</feature>
<dbReference type="PANTHER" id="PTHR20952:SF0">
    <property type="entry name" value="ADP-RIBOSYLATION FACTOR-LIKE PROTEIN 6-INTERACTING PROTEIN 1"/>
    <property type="match status" value="1"/>
</dbReference>
<dbReference type="GO" id="GO:0016020">
    <property type="term" value="C:membrane"/>
    <property type="evidence" value="ECO:0007669"/>
    <property type="project" value="UniProtKB-SubCell"/>
</dbReference>
<evidence type="ECO:0000256" key="5">
    <source>
        <dbReference type="SAM" id="Phobius"/>
    </source>
</evidence>
<evidence type="ECO:0000313" key="7">
    <source>
        <dbReference type="Proteomes" id="UP000694846"/>
    </source>
</evidence>
<organism evidence="7 8">
    <name type="scientific">Sipha flava</name>
    <name type="common">yellow sugarcane aphid</name>
    <dbReference type="NCBI Taxonomy" id="143950"/>
    <lineage>
        <taxon>Eukaryota</taxon>
        <taxon>Metazoa</taxon>
        <taxon>Ecdysozoa</taxon>
        <taxon>Arthropoda</taxon>
        <taxon>Hexapoda</taxon>
        <taxon>Insecta</taxon>
        <taxon>Pterygota</taxon>
        <taxon>Neoptera</taxon>
        <taxon>Paraneoptera</taxon>
        <taxon>Hemiptera</taxon>
        <taxon>Sternorrhyncha</taxon>
        <taxon>Aphidomorpha</taxon>
        <taxon>Aphidoidea</taxon>
        <taxon>Aphididae</taxon>
        <taxon>Sipha</taxon>
    </lineage>
</organism>
<protein>
    <submittedName>
        <fullName evidence="8">ADP-ribosylation factor-like protein 6-interacting protein 1</fullName>
    </submittedName>
</protein>
<gene>
    <name evidence="8" type="primary">LOC112682667</name>
</gene>
<reference evidence="8" key="1">
    <citation type="submission" date="2025-08" db="UniProtKB">
        <authorList>
            <consortium name="RefSeq"/>
        </authorList>
    </citation>
    <scope>IDENTIFICATION</scope>
    <source>
        <tissue evidence="8">Whole body</tissue>
    </source>
</reference>
<evidence type="ECO:0000256" key="3">
    <source>
        <dbReference type="ARBA" id="ARBA00022989"/>
    </source>
</evidence>
<dbReference type="InterPro" id="IPR057282">
    <property type="entry name" value="RETREG1-3-like_RHD"/>
</dbReference>
<sequence>MILSVFGRTQFRLCFTRCNDISSESLSDAFAELYATKVHDQTRQCRKPRLPFVFPPTAKQIAHRVSSAIGATVEPLDRVTLVISCPRGPLPPNTLLFVLQGTHRVHLPSEDVRPLMADAECTGFPDKEKISKRLKVYLNEWREIIVMLNAIMEWKKNWFPAITVTCVTSLFFYVWLVNCSTLNIFWTICLCTTLLDYIVCGPFQKMLPPNSWDQEKEDTYTIIVESIAEYCVTLRLYMERFFKLRQTNTRLFHAVLSVSFFSLLYIGITFNNLIMSYITVLVILLFPGFKIRSEYIEDSIQHYINLMVSYLWSSDRKISPL</sequence>
<feature type="domain" description="RETREG1-3/ARL6IP-like N-terminal reticulon-homology" evidence="6">
    <location>
        <begin position="140"/>
        <end position="290"/>
    </location>
</feature>
<dbReference type="Proteomes" id="UP000694846">
    <property type="component" value="Unplaced"/>
</dbReference>
<dbReference type="OrthoDB" id="6416122at2759"/>
<evidence type="ECO:0000256" key="1">
    <source>
        <dbReference type="ARBA" id="ARBA00004141"/>
    </source>
</evidence>
<accession>A0A8B8FF72</accession>
<dbReference type="InterPro" id="IPR052114">
    <property type="entry name" value="ER_autophagy_membrane_reg"/>
</dbReference>
<dbReference type="AlphaFoldDB" id="A0A8B8FF72"/>
<keyword evidence="7" id="KW-1185">Reference proteome</keyword>
<dbReference type="GeneID" id="112682667"/>
<name>A0A8B8FF72_9HEMI</name>
<evidence type="ECO:0000256" key="4">
    <source>
        <dbReference type="ARBA" id="ARBA00023136"/>
    </source>
</evidence>
<evidence type="ECO:0000256" key="2">
    <source>
        <dbReference type="ARBA" id="ARBA00022692"/>
    </source>
</evidence>
<evidence type="ECO:0000313" key="8">
    <source>
        <dbReference type="RefSeq" id="XP_025409132.1"/>
    </source>
</evidence>
<dbReference type="GO" id="GO:0005783">
    <property type="term" value="C:endoplasmic reticulum"/>
    <property type="evidence" value="ECO:0007669"/>
    <property type="project" value="UniProtKB-ARBA"/>
</dbReference>
<keyword evidence="4 5" id="KW-0472">Membrane</keyword>
<keyword evidence="2 5" id="KW-0812">Transmembrane</keyword>
<proteinExistence type="predicted"/>
<keyword evidence="3 5" id="KW-1133">Transmembrane helix</keyword>
<feature type="transmembrane region" description="Helical" evidence="5">
    <location>
        <begin position="251"/>
        <end position="268"/>
    </location>
</feature>
<dbReference type="RefSeq" id="XP_025409132.1">
    <property type="nucleotide sequence ID" value="XM_025553347.1"/>
</dbReference>
<feature type="transmembrane region" description="Helical" evidence="5">
    <location>
        <begin position="157"/>
        <end position="176"/>
    </location>
</feature>
<evidence type="ECO:0000259" key="6">
    <source>
        <dbReference type="Pfam" id="PF24456"/>
    </source>
</evidence>